<feature type="compositionally biased region" description="Low complexity" evidence="1">
    <location>
        <begin position="67"/>
        <end position="76"/>
    </location>
</feature>
<feature type="compositionally biased region" description="Polar residues" evidence="1">
    <location>
        <begin position="54"/>
        <end position="66"/>
    </location>
</feature>
<evidence type="ECO:0000313" key="3">
    <source>
        <dbReference type="Proteomes" id="UP001626550"/>
    </source>
</evidence>
<feature type="region of interest" description="Disordered" evidence="1">
    <location>
        <begin position="54"/>
        <end position="78"/>
    </location>
</feature>
<keyword evidence="3" id="KW-1185">Reference proteome</keyword>
<accession>A0ABD2QFP4</accession>
<gene>
    <name evidence="2" type="ORF">Ciccas_003304</name>
</gene>
<dbReference type="AlphaFoldDB" id="A0ABD2QFP4"/>
<name>A0ABD2QFP4_9PLAT</name>
<dbReference type="EMBL" id="JBJKFK010000295">
    <property type="protein sequence ID" value="KAL3318037.1"/>
    <property type="molecule type" value="Genomic_DNA"/>
</dbReference>
<protein>
    <submittedName>
        <fullName evidence="2">Uncharacterized protein</fullName>
    </submittedName>
</protein>
<proteinExistence type="predicted"/>
<dbReference type="Proteomes" id="UP001626550">
    <property type="component" value="Unassembled WGS sequence"/>
</dbReference>
<organism evidence="2 3">
    <name type="scientific">Cichlidogyrus casuarinus</name>
    <dbReference type="NCBI Taxonomy" id="1844966"/>
    <lineage>
        <taxon>Eukaryota</taxon>
        <taxon>Metazoa</taxon>
        <taxon>Spiralia</taxon>
        <taxon>Lophotrochozoa</taxon>
        <taxon>Platyhelminthes</taxon>
        <taxon>Monogenea</taxon>
        <taxon>Monopisthocotylea</taxon>
        <taxon>Dactylogyridea</taxon>
        <taxon>Ancyrocephalidae</taxon>
        <taxon>Cichlidogyrus</taxon>
    </lineage>
</organism>
<reference evidence="2 3" key="1">
    <citation type="submission" date="2024-11" db="EMBL/GenBank/DDBJ databases">
        <title>Adaptive evolution of stress response genes in parasites aligns with host niche diversity.</title>
        <authorList>
            <person name="Hahn C."/>
            <person name="Resl P."/>
        </authorList>
    </citation>
    <scope>NUCLEOTIDE SEQUENCE [LARGE SCALE GENOMIC DNA]</scope>
    <source>
        <strain evidence="2">EGGRZ-B1_66</strain>
        <tissue evidence="2">Body</tissue>
    </source>
</reference>
<sequence length="303" mass="33348">MDLIDCETKQNNGEFLAPYPGKAVNSLKTPIKSLITGHNSGVFSDDDKDNYSLFANGNVSPRGTNNSSQDDSSCSDLETDQLEDPFKIDYFKHKPEPELVTVLNLSNEAVPPQLWQDYNGRPANVHEFTDFLSLQGLSSQPLEDRLNWYATCPHKRAIIIHRNNSSVTNKHICTLGSTPGLFKSTSEKVLSMKPTPVPTDGATTPGERLVGLVASVQNQHPTATFTINEHGHGSLKVASLSVAKKRAAYVYPGQKWPKKPRNTDTIILDEDVSIVARGKHVNFRPTTILSADMHSLTPSTVRN</sequence>
<evidence type="ECO:0000256" key="1">
    <source>
        <dbReference type="SAM" id="MobiDB-lite"/>
    </source>
</evidence>
<evidence type="ECO:0000313" key="2">
    <source>
        <dbReference type="EMBL" id="KAL3318037.1"/>
    </source>
</evidence>
<comment type="caution">
    <text evidence="2">The sequence shown here is derived from an EMBL/GenBank/DDBJ whole genome shotgun (WGS) entry which is preliminary data.</text>
</comment>